<dbReference type="PANTHER" id="PTHR45846:SF1">
    <property type="entry name" value="TRNA-DIHYDROURIDINE(47) SYNTHASE [NAD(P)(+)]-LIKE"/>
    <property type="match status" value="1"/>
</dbReference>
<evidence type="ECO:0000259" key="12">
    <source>
        <dbReference type="Pfam" id="PF01207"/>
    </source>
</evidence>
<dbReference type="InterPro" id="IPR024036">
    <property type="entry name" value="tRNA-dHydroUridine_Synthase_C"/>
</dbReference>
<dbReference type="InterPro" id="IPR013785">
    <property type="entry name" value="Aldolase_TIM"/>
</dbReference>
<evidence type="ECO:0000256" key="6">
    <source>
        <dbReference type="ARBA" id="ARBA00022694"/>
    </source>
</evidence>
<organism evidence="13">
    <name type="scientific">bioreactor metagenome</name>
    <dbReference type="NCBI Taxonomy" id="1076179"/>
    <lineage>
        <taxon>unclassified sequences</taxon>
        <taxon>metagenomes</taxon>
        <taxon>ecological metagenomes</taxon>
    </lineage>
</organism>
<dbReference type="PANTHER" id="PTHR45846">
    <property type="entry name" value="TRNA-DIHYDROURIDINE(47) SYNTHASE [NAD(P)(+)]-LIKE"/>
    <property type="match status" value="1"/>
</dbReference>
<comment type="cofactor">
    <cofactor evidence="1">
        <name>FMN</name>
        <dbReference type="ChEBI" id="CHEBI:58210"/>
    </cofactor>
</comment>
<reference evidence="13" key="1">
    <citation type="submission" date="2019-08" db="EMBL/GenBank/DDBJ databases">
        <authorList>
            <person name="Kucharzyk K."/>
            <person name="Murdoch R.W."/>
            <person name="Higgins S."/>
            <person name="Loffler F."/>
        </authorList>
    </citation>
    <scope>NUCLEOTIDE SEQUENCE</scope>
</reference>
<protein>
    <submittedName>
        <fullName evidence="13">Putative tRNA-dihydrouridine synthase</fullName>
        <ecNumber evidence="13">1.3.1.-</ecNumber>
    </submittedName>
</protein>
<evidence type="ECO:0000256" key="5">
    <source>
        <dbReference type="ARBA" id="ARBA00022643"/>
    </source>
</evidence>
<dbReference type="SUPFAM" id="SSF51395">
    <property type="entry name" value="FMN-linked oxidoreductases"/>
    <property type="match status" value="1"/>
</dbReference>
<feature type="domain" description="DUS-like FMN-binding" evidence="12">
    <location>
        <begin position="14"/>
        <end position="308"/>
    </location>
</feature>
<evidence type="ECO:0000256" key="2">
    <source>
        <dbReference type="ARBA" id="ARBA00002790"/>
    </source>
</evidence>
<dbReference type="InterPro" id="IPR018517">
    <property type="entry name" value="tRNA_hU_synthase_CS"/>
</dbReference>
<evidence type="ECO:0000256" key="4">
    <source>
        <dbReference type="ARBA" id="ARBA00022630"/>
    </source>
</evidence>
<evidence type="ECO:0000256" key="11">
    <source>
        <dbReference type="ARBA" id="ARBA00048802"/>
    </source>
</evidence>
<comment type="function">
    <text evidence="2">Catalyzes the synthesis of 5,6-dihydrouridine (D), a modified base found in the D-loop of most tRNAs, via the reduction of the C5-C6 double bond in target uridines.</text>
</comment>
<evidence type="ECO:0000256" key="7">
    <source>
        <dbReference type="ARBA" id="ARBA00022857"/>
    </source>
</evidence>
<dbReference type="InterPro" id="IPR035587">
    <property type="entry name" value="DUS-like_FMN-bd"/>
</dbReference>
<comment type="catalytic activity">
    <reaction evidence="11">
        <text>a 5,6-dihydrouridine in tRNA + NAD(+) = a uridine in tRNA + NADH + H(+)</text>
        <dbReference type="Rhea" id="RHEA:54452"/>
        <dbReference type="Rhea" id="RHEA-COMP:13339"/>
        <dbReference type="Rhea" id="RHEA-COMP:13887"/>
        <dbReference type="ChEBI" id="CHEBI:15378"/>
        <dbReference type="ChEBI" id="CHEBI:57540"/>
        <dbReference type="ChEBI" id="CHEBI:57945"/>
        <dbReference type="ChEBI" id="CHEBI:65315"/>
        <dbReference type="ChEBI" id="CHEBI:74443"/>
    </reaction>
</comment>
<keyword evidence="3" id="KW-0820">tRNA-binding</keyword>
<dbReference type="CDD" id="cd02801">
    <property type="entry name" value="DUS_like_FMN"/>
    <property type="match status" value="1"/>
</dbReference>
<proteinExistence type="predicted"/>
<dbReference type="NCBIfam" id="TIGR00737">
    <property type="entry name" value="nifR3_yhdG"/>
    <property type="match status" value="1"/>
</dbReference>
<sequence>MNLPGLENIQTPLILAPMEGITDTIFRRICLAEGADAGISEFISSEAIIRNVEKSLRKMEAAHDNELRWVQIFGNNPVSVAEAAKVAEENGAHIVDLNFGCPVKKVISKGNGAALLRNLPLMQEIAAATVKAVKIPVTAKTRLGWDSLSIVVHEAAQRLQDAGIRALTIHGRTRAQQYGGNADWQPIAEIKAILKIPVIANGDISSPEKALAAVKQTNADGLMIGRAAIGNPWIFGQVKAAMQGMESAPVSIGQRTAVCKKHLLESLALKSERVAVLEMRKQYSQYFKGLSGFKPFKAELMAATDTATVISLLADIELFYTQK</sequence>
<evidence type="ECO:0000256" key="9">
    <source>
        <dbReference type="ARBA" id="ARBA00023002"/>
    </source>
</evidence>
<dbReference type="PIRSF" id="PIRSF006621">
    <property type="entry name" value="Dus"/>
    <property type="match status" value="1"/>
</dbReference>
<dbReference type="Pfam" id="PF01207">
    <property type="entry name" value="Dus"/>
    <property type="match status" value="1"/>
</dbReference>
<accession>A0A644Y9K2</accession>
<comment type="caution">
    <text evidence="13">The sequence shown here is derived from an EMBL/GenBank/DDBJ whole genome shotgun (WGS) entry which is preliminary data.</text>
</comment>
<comment type="catalytic activity">
    <reaction evidence="10">
        <text>a 5,6-dihydrouridine in tRNA + NADP(+) = a uridine in tRNA + NADPH + H(+)</text>
        <dbReference type="Rhea" id="RHEA:23624"/>
        <dbReference type="Rhea" id="RHEA-COMP:13339"/>
        <dbReference type="Rhea" id="RHEA-COMP:13887"/>
        <dbReference type="ChEBI" id="CHEBI:15378"/>
        <dbReference type="ChEBI" id="CHEBI:57783"/>
        <dbReference type="ChEBI" id="CHEBI:58349"/>
        <dbReference type="ChEBI" id="CHEBI:65315"/>
        <dbReference type="ChEBI" id="CHEBI:74443"/>
    </reaction>
</comment>
<gene>
    <name evidence="13" type="primary">dus_27</name>
    <name evidence="13" type="ORF">SDC9_71478</name>
</gene>
<evidence type="ECO:0000313" key="13">
    <source>
        <dbReference type="EMBL" id="MPM24989.1"/>
    </source>
</evidence>
<evidence type="ECO:0000256" key="10">
    <source>
        <dbReference type="ARBA" id="ARBA00048205"/>
    </source>
</evidence>
<keyword evidence="6" id="KW-0819">tRNA processing</keyword>
<keyword evidence="4" id="KW-0285">Flavoprotein</keyword>
<dbReference type="PROSITE" id="PS01136">
    <property type="entry name" value="UPF0034"/>
    <property type="match status" value="1"/>
</dbReference>
<dbReference type="GO" id="GO:0000049">
    <property type="term" value="F:tRNA binding"/>
    <property type="evidence" value="ECO:0007669"/>
    <property type="project" value="UniProtKB-KW"/>
</dbReference>
<dbReference type="Gene3D" id="1.10.1200.80">
    <property type="entry name" value="Putative flavin oxidoreducatase, domain 2"/>
    <property type="match status" value="1"/>
</dbReference>
<dbReference type="AlphaFoldDB" id="A0A644Y9K2"/>
<dbReference type="GO" id="GO:0050660">
    <property type="term" value="F:flavin adenine dinucleotide binding"/>
    <property type="evidence" value="ECO:0007669"/>
    <property type="project" value="InterPro"/>
</dbReference>
<keyword evidence="5" id="KW-0288">FMN</keyword>
<keyword evidence="8" id="KW-0694">RNA-binding</keyword>
<dbReference type="EMBL" id="VSSQ01004388">
    <property type="protein sequence ID" value="MPM24989.1"/>
    <property type="molecule type" value="Genomic_DNA"/>
</dbReference>
<name>A0A644Y9K2_9ZZZZ</name>
<keyword evidence="7" id="KW-0521">NADP</keyword>
<dbReference type="InterPro" id="IPR001269">
    <property type="entry name" value="DUS_fam"/>
</dbReference>
<dbReference type="EC" id="1.3.1.-" evidence="13"/>
<dbReference type="GO" id="GO:0017150">
    <property type="term" value="F:tRNA dihydrouridine synthase activity"/>
    <property type="evidence" value="ECO:0007669"/>
    <property type="project" value="InterPro"/>
</dbReference>
<evidence type="ECO:0000256" key="8">
    <source>
        <dbReference type="ARBA" id="ARBA00022884"/>
    </source>
</evidence>
<keyword evidence="9 13" id="KW-0560">Oxidoreductase</keyword>
<evidence type="ECO:0000256" key="1">
    <source>
        <dbReference type="ARBA" id="ARBA00001917"/>
    </source>
</evidence>
<dbReference type="Gene3D" id="3.20.20.70">
    <property type="entry name" value="Aldolase class I"/>
    <property type="match status" value="1"/>
</dbReference>
<dbReference type="InterPro" id="IPR004652">
    <property type="entry name" value="DusB-like"/>
</dbReference>
<evidence type="ECO:0000256" key="3">
    <source>
        <dbReference type="ARBA" id="ARBA00022555"/>
    </source>
</evidence>